<protein>
    <submittedName>
        <fullName evidence="3">F-box domain-containing protein</fullName>
    </submittedName>
</protein>
<dbReference type="OrthoDB" id="2269034at2759"/>
<dbReference type="SUPFAM" id="SSF52047">
    <property type="entry name" value="RNI-like"/>
    <property type="match status" value="1"/>
</dbReference>
<evidence type="ECO:0000313" key="3">
    <source>
        <dbReference type="EMBL" id="KAF7298721.1"/>
    </source>
</evidence>
<reference evidence="3" key="1">
    <citation type="submission" date="2020-05" db="EMBL/GenBank/DDBJ databases">
        <title>Mycena genomes resolve the evolution of fungal bioluminescence.</title>
        <authorList>
            <person name="Tsai I.J."/>
        </authorList>
    </citation>
    <scope>NUCLEOTIDE SEQUENCE</scope>
    <source>
        <strain evidence="3">171206Taipei</strain>
    </source>
</reference>
<accession>A0A8H6SHD5</accession>
<dbReference type="InterPro" id="IPR032675">
    <property type="entry name" value="LRR_dom_sf"/>
</dbReference>
<dbReference type="EMBL" id="JACAZF010000007">
    <property type="protein sequence ID" value="KAF7298721.1"/>
    <property type="molecule type" value="Genomic_DNA"/>
</dbReference>
<feature type="domain" description="F-box" evidence="2">
    <location>
        <begin position="72"/>
        <end position="124"/>
    </location>
</feature>
<dbReference type="Proteomes" id="UP000636479">
    <property type="component" value="Unassembled WGS sequence"/>
</dbReference>
<name>A0A8H6SHD5_9AGAR</name>
<evidence type="ECO:0000313" key="4">
    <source>
        <dbReference type="Proteomes" id="UP000636479"/>
    </source>
</evidence>
<dbReference type="Pfam" id="PF12937">
    <property type="entry name" value="F-box-like"/>
    <property type="match status" value="1"/>
</dbReference>
<dbReference type="GeneID" id="59347383"/>
<dbReference type="InterPro" id="IPR001810">
    <property type="entry name" value="F-box_dom"/>
</dbReference>
<evidence type="ECO:0000256" key="1">
    <source>
        <dbReference type="SAM" id="MobiDB-lite"/>
    </source>
</evidence>
<gene>
    <name evidence="3" type="ORF">MIND_00819600</name>
</gene>
<dbReference type="RefSeq" id="XP_037218109.1">
    <property type="nucleotide sequence ID" value="XM_037364867.1"/>
</dbReference>
<keyword evidence="4" id="KW-1185">Reference proteome</keyword>
<evidence type="ECO:0000259" key="2">
    <source>
        <dbReference type="Pfam" id="PF12937"/>
    </source>
</evidence>
<dbReference type="AlphaFoldDB" id="A0A8H6SHD5"/>
<dbReference type="Gene3D" id="3.80.10.10">
    <property type="entry name" value="Ribonuclease Inhibitor"/>
    <property type="match status" value="1"/>
</dbReference>
<dbReference type="InterPro" id="IPR036047">
    <property type="entry name" value="F-box-like_dom_sf"/>
</dbReference>
<sequence length="477" mass="53741">MREYEATIAHSSGQLPHGVAQPTLSPSEINSLRKEAGIIDQTIGTLEKQLLQLKSRRNSIHVKLSSLVYPVNTLPVEVLCHIFRETVSSSILSEVNATLLSITAVCQMWRSVAIADPHLWTKTCYILRAPIANYHDPLFYHFLKRTQGLPIVVYIDERGSAECSLPPALFDSCRQWTEADLSDADRDGHDFRSFRLRSPDTVLELPNLTKLTLDIDTSTQYHVYQTFSNAPRLRELAISYPNLVLNLGFPVHQLQKLTILHSTSCRQVLFLLPHLRVLEELVIESYLSNDANANQHIIEMRLLTTLHLLGADTCALLRHLSLPHLTTLGLANFDHHDAGVLIPGCLLRSSANVTSLSLTNSYYTDFEEVFRSPILRTSVRNWTVKSLKATGREMKALAALLARADFLPNLESLNLLMLSPLLLRPFLDGLRRRVANSVSRGLRHELKLRQLLVQLSGGMSAEDTRLLRELQQSLDFL</sequence>
<feature type="region of interest" description="Disordered" evidence="1">
    <location>
        <begin position="1"/>
        <end position="20"/>
    </location>
</feature>
<proteinExistence type="predicted"/>
<organism evidence="3 4">
    <name type="scientific">Mycena indigotica</name>
    <dbReference type="NCBI Taxonomy" id="2126181"/>
    <lineage>
        <taxon>Eukaryota</taxon>
        <taxon>Fungi</taxon>
        <taxon>Dikarya</taxon>
        <taxon>Basidiomycota</taxon>
        <taxon>Agaricomycotina</taxon>
        <taxon>Agaricomycetes</taxon>
        <taxon>Agaricomycetidae</taxon>
        <taxon>Agaricales</taxon>
        <taxon>Marasmiineae</taxon>
        <taxon>Mycenaceae</taxon>
        <taxon>Mycena</taxon>
    </lineage>
</organism>
<dbReference type="SUPFAM" id="SSF81383">
    <property type="entry name" value="F-box domain"/>
    <property type="match status" value="1"/>
</dbReference>
<comment type="caution">
    <text evidence="3">The sequence shown here is derived from an EMBL/GenBank/DDBJ whole genome shotgun (WGS) entry which is preliminary data.</text>
</comment>
<dbReference type="Gene3D" id="1.20.1280.50">
    <property type="match status" value="1"/>
</dbReference>